<evidence type="ECO:0000256" key="7">
    <source>
        <dbReference type="ARBA" id="ARBA00022932"/>
    </source>
</evidence>
<evidence type="ECO:0000256" key="6">
    <source>
        <dbReference type="ARBA" id="ARBA00022705"/>
    </source>
</evidence>
<keyword evidence="5" id="KW-0548">Nucleotidyltransferase</keyword>
<dbReference type="STRING" id="29367.CLPUN_37960"/>
<dbReference type="InterPro" id="IPR046938">
    <property type="entry name" value="DNA_clamp_sf"/>
</dbReference>
<dbReference type="SMART" id="SM00480">
    <property type="entry name" value="POL3Bc"/>
    <property type="match status" value="1"/>
</dbReference>
<dbReference type="Gene3D" id="3.70.10.10">
    <property type="match status" value="1"/>
</dbReference>
<evidence type="ECO:0000256" key="2">
    <source>
        <dbReference type="ARBA" id="ARBA00010752"/>
    </source>
</evidence>
<dbReference type="GO" id="GO:0003677">
    <property type="term" value="F:DNA binding"/>
    <property type="evidence" value="ECO:0007669"/>
    <property type="project" value="UniProtKB-KW"/>
</dbReference>
<dbReference type="InterPro" id="IPR001001">
    <property type="entry name" value="DNA_polIII_beta"/>
</dbReference>
<dbReference type="GO" id="GO:0003887">
    <property type="term" value="F:DNA-directed DNA polymerase activity"/>
    <property type="evidence" value="ECO:0007669"/>
    <property type="project" value="UniProtKB-KW"/>
</dbReference>
<dbReference type="Proteomes" id="UP000190890">
    <property type="component" value="Unassembled WGS sequence"/>
</dbReference>
<name>A0A1S8TAV1_9CLOT</name>
<evidence type="ECO:0000256" key="3">
    <source>
        <dbReference type="ARBA" id="ARBA00022490"/>
    </source>
</evidence>
<dbReference type="AlphaFoldDB" id="A0A1S8TAV1"/>
<comment type="subcellular location">
    <subcellularLocation>
        <location evidence="1">Cytoplasm</location>
    </subcellularLocation>
</comment>
<gene>
    <name evidence="10" type="ORF">CLPUN_37960</name>
</gene>
<evidence type="ECO:0000259" key="9">
    <source>
        <dbReference type="Pfam" id="PF02768"/>
    </source>
</evidence>
<dbReference type="RefSeq" id="WP_077848794.1">
    <property type="nucleotide sequence ID" value="NZ_LZZM01000197.1"/>
</dbReference>
<dbReference type="GO" id="GO:0005737">
    <property type="term" value="C:cytoplasm"/>
    <property type="evidence" value="ECO:0007669"/>
    <property type="project" value="UniProtKB-SubCell"/>
</dbReference>
<keyword evidence="6" id="KW-0235">DNA replication</keyword>
<dbReference type="InterPro" id="IPR022635">
    <property type="entry name" value="DNA_polIII_beta_C"/>
</dbReference>
<keyword evidence="11" id="KW-1185">Reference proteome</keyword>
<dbReference type="OrthoDB" id="8421503at2"/>
<dbReference type="PANTHER" id="PTHR30478">
    <property type="entry name" value="DNA POLYMERASE III SUBUNIT BETA"/>
    <property type="match status" value="1"/>
</dbReference>
<dbReference type="GO" id="GO:0008408">
    <property type="term" value="F:3'-5' exonuclease activity"/>
    <property type="evidence" value="ECO:0007669"/>
    <property type="project" value="InterPro"/>
</dbReference>
<sequence>MKAIVNSESLFLLAKLVKNGSYEISVKNGRVKLLAESSLGEYQVEIIEPNNSSNEDGVLSIPRQVFSLLPRKTSLIMENNVIKSKDQEIQLSDEGSKPIEEVQMEKGRCIDITNFSELIEVIYAVAKDNFRPTIQCIYIDKCNFVALDGYRMSVRSNIEDITDKPMLIPSHIVGLLKNFTKSDIATVYENNEYMKICFGWISITAKNTKDKNGDDLKFISYESLLPKEHKTKVIVKASELGTICKQMVKVDRGYSGLIKIKFNVDSAYISAKNQGLNIRRYIGAEVEGEELEIGVNPKYMLEALKNYTANVTLYMSNAVSPILITDEKNKKDLVLPIRLMR</sequence>
<accession>A0A1S8TAV1</accession>
<dbReference type="SUPFAM" id="SSF55979">
    <property type="entry name" value="DNA clamp"/>
    <property type="match status" value="1"/>
</dbReference>
<evidence type="ECO:0000313" key="11">
    <source>
        <dbReference type="Proteomes" id="UP000190890"/>
    </source>
</evidence>
<dbReference type="GO" id="GO:0009360">
    <property type="term" value="C:DNA polymerase III complex"/>
    <property type="evidence" value="ECO:0007669"/>
    <property type="project" value="InterPro"/>
</dbReference>
<dbReference type="CDD" id="cd00140">
    <property type="entry name" value="beta_clamp"/>
    <property type="match status" value="1"/>
</dbReference>
<dbReference type="Gene3D" id="3.10.150.10">
    <property type="entry name" value="DNA Polymerase III, subunit A, domain 2"/>
    <property type="match status" value="1"/>
</dbReference>
<reference evidence="10 11" key="1">
    <citation type="submission" date="2016-05" db="EMBL/GenBank/DDBJ databases">
        <title>Microbial solvent formation.</title>
        <authorList>
            <person name="Poehlein A."/>
            <person name="Montoya Solano J.D."/>
            <person name="Flitsch S."/>
            <person name="Krabben P."/>
            <person name="Duerre P."/>
            <person name="Daniel R."/>
        </authorList>
    </citation>
    <scope>NUCLEOTIDE SEQUENCE [LARGE SCALE GENOMIC DNA]</scope>
    <source>
        <strain evidence="10 11">DSM 2619</strain>
    </source>
</reference>
<comment type="caution">
    <text evidence="10">The sequence shown here is derived from an EMBL/GenBank/DDBJ whole genome shotgun (WGS) entry which is preliminary data.</text>
</comment>
<evidence type="ECO:0000256" key="5">
    <source>
        <dbReference type="ARBA" id="ARBA00022695"/>
    </source>
</evidence>
<dbReference type="PANTHER" id="PTHR30478:SF0">
    <property type="entry name" value="BETA SLIDING CLAMP"/>
    <property type="match status" value="1"/>
</dbReference>
<keyword evidence="8" id="KW-0238">DNA-binding</keyword>
<comment type="similarity">
    <text evidence="2">Belongs to the beta sliding clamp family.</text>
</comment>
<evidence type="ECO:0000313" key="10">
    <source>
        <dbReference type="EMBL" id="OOM74555.1"/>
    </source>
</evidence>
<keyword evidence="7" id="KW-0239">DNA-directed DNA polymerase</keyword>
<evidence type="ECO:0000256" key="4">
    <source>
        <dbReference type="ARBA" id="ARBA00022679"/>
    </source>
</evidence>
<dbReference type="EMBL" id="LZZM01000197">
    <property type="protein sequence ID" value="OOM74555.1"/>
    <property type="molecule type" value="Genomic_DNA"/>
</dbReference>
<organism evidence="10 11">
    <name type="scientific">Clostridium puniceum</name>
    <dbReference type="NCBI Taxonomy" id="29367"/>
    <lineage>
        <taxon>Bacteria</taxon>
        <taxon>Bacillati</taxon>
        <taxon>Bacillota</taxon>
        <taxon>Clostridia</taxon>
        <taxon>Eubacteriales</taxon>
        <taxon>Clostridiaceae</taxon>
        <taxon>Clostridium</taxon>
    </lineage>
</organism>
<proteinExistence type="inferred from homology"/>
<evidence type="ECO:0000256" key="1">
    <source>
        <dbReference type="ARBA" id="ARBA00004496"/>
    </source>
</evidence>
<protein>
    <submittedName>
        <fullName evidence="10">DNA polymerase III subunit beta</fullName>
    </submittedName>
</protein>
<dbReference type="GO" id="GO:0006271">
    <property type="term" value="P:DNA strand elongation involved in DNA replication"/>
    <property type="evidence" value="ECO:0007669"/>
    <property type="project" value="TreeGrafter"/>
</dbReference>
<keyword evidence="4" id="KW-0808">Transferase</keyword>
<dbReference type="Pfam" id="PF02768">
    <property type="entry name" value="DNA_pol3_beta_3"/>
    <property type="match status" value="1"/>
</dbReference>
<evidence type="ECO:0000256" key="8">
    <source>
        <dbReference type="ARBA" id="ARBA00023125"/>
    </source>
</evidence>
<keyword evidence="3" id="KW-0963">Cytoplasm</keyword>
<feature type="domain" description="DNA polymerase III beta sliding clamp C-terminal" evidence="9">
    <location>
        <begin position="223"/>
        <end position="331"/>
    </location>
</feature>